<keyword evidence="3 8" id="KW-0349">Heme</keyword>
<keyword evidence="4 8" id="KW-0479">Metal-binding</keyword>
<dbReference type="InterPro" id="IPR050121">
    <property type="entry name" value="Cytochrome_P450_monoxygenase"/>
</dbReference>
<keyword evidence="6 8" id="KW-0408">Iron</keyword>
<evidence type="ECO:0000256" key="3">
    <source>
        <dbReference type="ARBA" id="ARBA00022617"/>
    </source>
</evidence>
<keyword evidence="10" id="KW-1133">Transmembrane helix</keyword>
<evidence type="ECO:0000313" key="11">
    <source>
        <dbReference type="EMBL" id="KAI1858230.1"/>
    </source>
</evidence>
<dbReference type="PANTHER" id="PTHR24305">
    <property type="entry name" value="CYTOCHROME P450"/>
    <property type="match status" value="1"/>
</dbReference>
<gene>
    <name evidence="11" type="ORF">JX265_010898</name>
</gene>
<dbReference type="GO" id="GO:0005506">
    <property type="term" value="F:iron ion binding"/>
    <property type="evidence" value="ECO:0007669"/>
    <property type="project" value="InterPro"/>
</dbReference>
<keyword evidence="12" id="KW-1185">Reference proteome</keyword>
<evidence type="ECO:0000256" key="4">
    <source>
        <dbReference type="ARBA" id="ARBA00022723"/>
    </source>
</evidence>
<dbReference type="Proteomes" id="UP000829685">
    <property type="component" value="Unassembled WGS sequence"/>
</dbReference>
<evidence type="ECO:0000256" key="5">
    <source>
        <dbReference type="ARBA" id="ARBA00023002"/>
    </source>
</evidence>
<evidence type="ECO:0000313" key="12">
    <source>
        <dbReference type="Proteomes" id="UP000829685"/>
    </source>
</evidence>
<comment type="cofactor">
    <cofactor evidence="1">
        <name>heme</name>
        <dbReference type="ChEBI" id="CHEBI:30413"/>
    </cofactor>
</comment>
<evidence type="ECO:0000256" key="7">
    <source>
        <dbReference type="ARBA" id="ARBA00023033"/>
    </source>
</evidence>
<evidence type="ECO:0000256" key="6">
    <source>
        <dbReference type="ARBA" id="ARBA00023004"/>
    </source>
</evidence>
<name>A0A9P9WDJ2_9PEZI</name>
<dbReference type="Gene3D" id="1.10.630.10">
    <property type="entry name" value="Cytochrome P450"/>
    <property type="match status" value="2"/>
</dbReference>
<dbReference type="PROSITE" id="PS00086">
    <property type="entry name" value="CYTOCHROME_P450"/>
    <property type="match status" value="1"/>
</dbReference>
<dbReference type="Pfam" id="PF00067">
    <property type="entry name" value="p450"/>
    <property type="match status" value="1"/>
</dbReference>
<proteinExistence type="inferred from homology"/>
<evidence type="ECO:0000256" key="8">
    <source>
        <dbReference type="RuleBase" id="RU000461"/>
    </source>
</evidence>
<organism evidence="11 12">
    <name type="scientific">Neoarthrinium moseri</name>
    <dbReference type="NCBI Taxonomy" id="1658444"/>
    <lineage>
        <taxon>Eukaryota</taxon>
        <taxon>Fungi</taxon>
        <taxon>Dikarya</taxon>
        <taxon>Ascomycota</taxon>
        <taxon>Pezizomycotina</taxon>
        <taxon>Sordariomycetes</taxon>
        <taxon>Xylariomycetidae</taxon>
        <taxon>Amphisphaeriales</taxon>
        <taxon>Apiosporaceae</taxon>
        <taxon>Neoarthrinium</taxon>
    </lineage>
</organism>
<reference evidence="11" key="1">
    <citation type="submission" date="2021-03" db="EMBL/GenBank/DDBJ databases">
        <title>Revisited historic fungal species revealed as producer of novel bioactive compounds through whole genome sequencing and comparative genomics.</title>
        <authorList>
            <person name="Vignolle G.A."/>
            <person name="Hochenegger N."/>
            <person name="Mach R.L."/>
            <person name="Mach-Aigner A.R."/>
            <person name="Javad Rahimi M."/>
            <person name="Salim K.A."/>
            <person name="Chan C.M."/>
            <person name="Lim L.B.L."/>
            <person name="Cai F."/>
            <person name="Druzhinina I.S."/>
            <person name="U'Ren J.M."/>
            <person name="Derntl C."/>
        </authorList>
    </citation>
    <scope>NUCLEOTIDE SEQUENCE</scope>
    <source>
        <strain evidence="11">TUCIM 5799</strain>
    </source>
</reference>
<dbReference type="AlphaFoldDB" id="A0A9P9WDJ2"/>
<dbReference type="GO" id="GO:0004497">
    <property type="term" value="F:monooxygenase activity"/>
    <property type="evidence" value="ECO:0007669"/>
    <property type="project" value="UniProtKB-KW"/>
</dbReference>
<dbReference type="InterPro" id="IPR001128">
    <property type="entry name" value="Cyt_P450"/>
</dbReference>
<keyword evidence="10" id="KW-0812">Transmembrane</keyword>
<evidence type="ECO:0000256" key="9">
    <source>
        <dbReference type="SAM" id="MobiDB-lite"/>
    </source>
</evidence>
<evidence type="ECO:0000256" key="1">
    <source>
        <dbReference type="ARBA" id="ARBA00001971"/>
    </source>
</evidence>
<dbReference type="EMBL" id="JAFIMR010000037">
    <property type="protein sequence ID" value="KAI1858230.1"/>
    <property type="molecule type" value="Genomic_DNA"/>
</dbReference>
<keyword evidence="10" id="KW-0472">Membrane</keyword>
<dbReference type="InterPro" id="IPR017972">
    <property type="entry name" value="Cyt_P450_CS"/>
</dbReference>
<comment type="similarity">
    <text evidence="2 8">Belongs to the cytochrome P450 family.</text>
</comment>
<evidence type="ECO:0008006" key="13">
    <source>
        <dbReference type="Google" id="ProtNLM"/>
    </source>
</evidence>
<feature type="transmembrane region" description="Helical" evidence="10">
    <location>
        <begin position="6"/>
        <end position="24"/>
    </location>
</feature>
<dbReference type="SUPFAM" id="SSF48264">
    <property type="entry name" value="Cytochrome P450"/>
    <property type="match status" value="1"/>
</dbReference>
<sequence>MATHDLIGFGLLAVAFYVSYRYIYNVYFHHASRFPGPRLAAVSNLWYAYHWATGQYPWAVMEALKKYGDVVRVAPNELVFITPQAFSDQTYTTLIPLAGEHFVKTNFMDLGLGDDGISWERNPAKHHADAKRLAPAFSAKSLRAKEPTMHMYTDAFVRSMKDLGGREEGIELKTWTDWLAMDASADLAYSRKMHQLRDMASTSFLEELWLVNFFVTANQIFKKSPLPSPLKWLFVPPSIISSYYKVRQMNQKALESRIERRGSNEYLDHFEQLLPSNSTEPTRTEKKHIERGQPRVSPGANVDGKHIARGVEVQYGFLAFTRSPRYFHDAHRYRPQRWLPESHQYWDPAFKYDATDDFHPFSQGPRSCPGMPLAWRQTKLGIAKVLWALDVEMLPNQDITFEKDFRMYGMWKKPSFWVRFHPAPIGS</sequence>
<dbReference type="GO" id="GO:0016705">
    <property type="term" value="F:oxidoreductase activity, acting on paired donors, with incorporation or reduction of molecular oxygen"/>
    <property type="evidence" value="ECO:0007669"/>
    <property type="project" value="InterPro"/>
</dbReference>
<dbReference type="GO" id="GO:0020037">
    <property type="term" value="F:heme binding"/>
    <property type="evidence" value="ECO:0007669"/>
    <property type="project" value="InterPro"/>
</dbReference>
<keyword evidence="5 8" id="KW-0560">Oxidoreductase</keyword>
<feature type="compositionally biased region" description="Basic and acidic residues" evidence="9">
    <location>
        <begin position="282"/>
        <end position="293"/>
    </location>
</feature>
<protein>
    <recommendedName>
        <fullName evidence="13">Cytochrome P450</fullName>
    </recommendedName>
</protein>
<dbReference type="InterPro" id="IPR036396">
    <property type="entry name" value="Cyt_P450_sf"/>
</dbReference>
<comment type="caution">
    <text evidence="11">The sequence shown here is derived from an EMBL/GenBank/DDBJ whole genome shotgun (WGS) entry which is preliminary data.</text>
</comment>
<dbReference type="PANTHER" id="PTHR24305:SF29">
    <property type="entry name" value="BENZOATE-PARA-HYDROXYLASE"/>
    <property type="match status" value="1"/>
</dbReference>
<feature type="region of interest" description="Disordered" evidence="9">
    <location>
        <begin position="276"/>
        <end position="302"/>
    </location>
</feature>
<accession>A0A9P9WDJ2</accession>
<evidence type="ECO:0000256" key="10">
    <source>
        <dbReference type="SAM" id="Phobius"/>
    </source>
</evidence>
<evidence type="ECO:0000256" key="2">
    <source>
        <dbReference type="ARBA" id="ARBA00010617"/>
    </source>
</evidence>
<keyword evidence="7 8" id="KW-0503">Monooxygenase</keyword>